<feature type="transmembrane region" description="Helical" evidence="1">
    <location>
        <begin position="43"/>
        <end position="62"/>
    </location>
</feature>
<accession>A0A7C9D3M7</accession>
<dbReference type="EMBL" id="GISG01083923">
    <property type="protein sequence ID" value="MBA4632726.1"/>
    <property type="molecule type" value="Transcribed_RNA"/>
</dbReference>
<reference evidence="3" key="2">
    <citation type="submission" date="2020-07" db="EMBL/GenBank/DDBJ databases">
        <authorList>
            <person name="Vera ALvarez R."/>
            <person name="Arias-Moreno D.M."/>
            <person name="Jimenez-Jacinto V."/>
            <person name="Jimenez-Bremont J.F."/>
            <person name="Swaminathan K."/>
            <person name="Moose S.P."/>
            <person name="Guerrero-Gonzalez M.L."/>
            <person name="Marino-Ramirez L."/>
            <person name="Landsman D."/>
            <person name="Rodriguez-Kessler M."/>
            <person name="Delgado-Sanchez P."/>
        </authorList>
    </citation>
    <scope>NUCLEOTIDE SEQUENCE</scope>
    <source>
        <tissue evidence="3">Cladode</tissue>
    </source>
</reference>
<evidence type="ECO:0000256" key="1">
    <source>
        <dbReference type="SAM" id="Phobius"/>
    </source>
</evidence>
<protein>
    <submittedName>
        <fullName evidence="3">Uncharacterized protein</fullName>
    </submittedName>
</protein>
<name>A0A7C9D3M7_OPUST</name>
<organism evidence="3">
    <name type="scientific">Opuntia streptacantha</name>
    <name type="common">Prickly pear cactus</name>
    <name type="synonym">Opuntia cardona</name>
    <dbReference type="NCBI Taxonomy" id="393608"/>
    <lineage>
        <taxon>Eukaryota</taxon>
        <taxon>Viridiplantae</taxon>
        <taxon>Streptophyta</taxon>
        <taxon>Embryophyta</taxon>
        <taxon>Tracheophyta</taxon>
        <taxon>Spermatophyta</taxon>
        <taxon>Magnoliopsida</taxon>
        <taxon>eudicotyledons</taxon>
        <taxon>Gunneridae</taxon>
        <taxon>Pentapetalae</taxon>
        <taxon>Caryophyllales</taxon>
        <taxon>Cactineae</taxon>
        <taxon>Cactaceae</taxon>
        <taxon>Opuntioideae</taxon>
        <taxon>Opuntia</taxon>
    </lineage>
</organism>
<feature type="chain" id="PRO_5027832883" evidence="2">
    <location>
        <begin position="18"/>
        <end position="135"/>
    </location>
</feature>
<keyword evidence="1" id="KW-0812">Transmembrane</keyword>
<sequence>MLHYLLFYPAFLALSNASSGLTLTMSLSSRLLLFRVTALTPMVFSYIFDVFLILVFHVYIALSSKIFSTPKTFFKIFSCRSFRTNVSADKYLYIGKTAYILISPNATKVGPTVDRGGVVVACHGALIGKASQIAY</sequence>
<keyword evidence="2" id="KW-0732">Signal</keyword>
<feature type="signal peptide" evidence="2">
    <location>
        <begin position="1"/>
        <end position="17"/>
    </location>
</feature>
<reference evidence="3" key="1">
    <citation type="journal article" date="2013" name="J. Plant Res.">
        <title>Effect of fungi and light on seed germination of three Opuntia species from semiarid lands of central Mexico.</title>
        <authorList>
            <person name="Delgado-Sanchez P."/>
            <person name="Jimenez-Bremont J.F."/>
            <person name="Guerrero-Gonzalez Mde L."/>
            <person name="Flores J."/>
        </authorList>
    </citation>
    <scope>NUCLEOTIDE SEQUENCE</scope>
    <source>
        <tissue evidence="3">Cladode</tissue>
    </source>
</reference>
<evidence type="ECO:0000313" key="3">
    <source>
        <dbReference type="EMBL" id="MBA4632726.1"/>
    </source>
</evidence>
<proteinExistence type="predicted"/>
<keyword evidence="1" id="KW-1133">Transmembrane helix</keyword>
<dbReference type="AlphaFoldDB" id="A0A7C9D3M7"/>
<evidence type="ECO:0000256" key="2">
    <source>
        <dbReference type="SAM" id="SignalP"/>
    </source>
</evidence>
<keyword evidence="1" id="KW-0472">Membrane</keyword>